<name>A0A1H6K5R7_9FLAO</name>
<keyword evidence="3" id="KW-1185">Reference proteome</keyword>
<proteinExistence type="predicted"/>
<evidence type="ECO:0000313" key="3">
    <source>
        <dbReference type="Proteomes" id="UP000198555"/>
    </source>
</evidence>
<keyword evidence="1" id="KW-0732">Signal</keyword>
<evidence type="ECO:0000256" key="1">
    <source>
        <dbReference type="SAM" id="SignalP"/>
    </source>
</evidence>
<dbReference type="AlphaFoldDB" id="A0A1H6K5R7"/>
<evidence type="ECO:0000313" key="2">
    <source>
        <dbReference type="EMBL" id="SEH66814.1"/>
    </source>
</evidence>
<feature type="chain" id="PRO_5011439674" evidence="1">
    <location>
        <begin position="20"/>
        <end position="155"/>
    </location>
</feature>
<dbReference type="RefSeq" id="WP_089770024.1">
    <property type="nucleotide sequence ID" value="NZ_FNWX01000019.1"/>
</dbReference>
<dbReference type="EMBL" id="FNWX01000019">
    <property type="protein sequence ID" value="SEH66814.1"/>
    <property type="molecule type" value="Genomic_DNA"/>
</dbReference>
<dbReference type="Proteomes" id="UP000198555">
    <property type="component" value="Unassembled WGS sequence"/>
</dbReference>
<accession>A0A1H6K5R7</accession>
<protein>
    <submittedName>
        <fullName evidence="2">Uncharacterized protein</fullName>
    </submittedName>
</protein>
<feature type="signal peptide" evidence="1">
    <location>
        <begin position="1"/>
        <end position="19"/>
    </location>
</feature>
<organism evidence="2 3">
    <name type="scientific">Epilithonimonas hominis</name>
    <dbReference type="NCBI Taxonomy" id="420404"/>
    <lineage>
        <taxon>Bacteria</taxon>
        <taxon>Pseudomonadati</taxon>
        <taxon>Bacteroidota</taxon>
        <taxon>Flavobacteriia</taxon>
        <taxon>Flavobacteriales</taxon>
        <taxon>Weeksellaceae</taxon>
        <taxon>Chryseobacterium group</taxon>
        <taxon>Epilithonimonas</taxon>
    </lineage>
</organism>
<reference evidence="3" key="1">
    <citation type="submission" date="2016-10" db="EMBL/GenBank/DDBJ databases">
        <authorList>
            <person name="Varghese N."/>
            <person name="Submissions S."/>
        </authorList>
    </citation>
    <scope>NUCLEOTIDE SEQUENCE [LARGE SCALE GENOMIC DNA]</scope>
    <source>
        <strain evidence="3">DSM 19326</strain>
    </source>
</reference>
<gene>
    <name evidence="2" type="ORF">SAMN05421793_1193</name>
</gene>
<sequence>MRKFILSLVFALIALPSFAQTEKDEVAIFQNAFGIEKRTLIENNMKVDESKAAEFWKLYETYENSRRAIGLKRIQNITKYAENYENFTPESINAIMKNALDVQKEMTSLWGSTYKKMSKVITPVEAAKFIQAEMYIENTIRQALLEQVPLIGELR</sequence>